<organism evidence="2 3">
    <name type="scientific">Actinomyces oris</name>
    <dbReference type="NCBI Taxonomy" id="544580"/>
    <lineage>
        <taxon>Bacteria</taxon>
        <taxon>Bacillati</taxon>
        <taxon>Actinomycetota</taxon>
        <taxon>Actinomycetes</taxon>
        <taxon>Actinomycetales</taxon>
        <taxon>Actinomycetaceae</taxon>
        <taxon>Actinomyces</taxon>
    </lineage>
</organism>
<dbReference type="AlphaFoldDB" id="A0A1Q8WXC9"/>
<evidence type="ECO:0008006" key="4">
    <source>
        <dbReference type="Google" id="ProtNLM"/>
    </source>
</evidence>
<evidence type="ECO:0000313" key="3">
    <source>
        <dbReference type="Proteomes" id="UP000185963"/>
    </source>
</evidence>
<protein>
    <recommendedName>
        <fullName evidence="4">SseB protein N-terminal domain-containing protein</fullName>
    </recommendedName>
</protein>
<dbReference type="EMBL" id="MSKS01000004">
    <property type="protein sequence ID" value="OLO72750.1"/>
    <property type="molecule type" value="Genomic_DNA"/>
</dbReference>
<feature type="region of interest" description="Disordered" evidence="1">
    <location>
        <begin position="27"/>
        <end position="65"/>
    </location>
</feature>
<evidence type="ECO:0000313" key="2">
    <source>
        <dbReference type="EMBL" id="OLO72750.1"/>
    </source>
</evidence>
<gene>
    <name evidence="2" type="ORF">BKH20_01305</name>
</gene>
<proteinExistence type="predicted"/>
<accession>A0A1Q8WXC9</accession>
<feature type="compositionally biased region" description="Polar residues" evidence="1">
    <location>
        <begin position="38"/>
        <end position="52"/>
    </location>
</feature>
<name>A0A1Q8WXC9_9ACTO</name>
<evidence type="ECO:0000256" key="1">
    <source>
        <dbReference type="SAM" id="MobiDB-lite"/>
    </source>
</evidence>
<sequence>MKTPIQNLLPSVSRLCNVIPMPHDYYLLSPNEPPQQTAPPKQSILPQDTETPPMSERKRELPMPPVVYVPCTPGDDGINHLAYRNLDDGRVALLVYTALDRLIDLAGDVHWALLDWDALQQAQDLQHYDIILQDIRIPEDRR</sequence>
<dbReference type="Proteomes" id="UP000185963">
    <property type="component" value="Unassembled WGS sequence"/>
</dbReference>
<reference evidence="2 3" key="1">
    <citation type="submission" date="2016-12" db="EMBL/GenBank/DDBJ databases">
        <title>Genomic comparison of strains in the 'Actinomyces naeslundii' group.</title>
        <authorList>
            <person name="Mughal S.R."/>
            <person name="Do T."/>
            <person name="Gilbert S.C."/>
            <person name="Witherden E.A."/>
            <person name="Didelot X."/>
            <person name="Beighton D."/>
        </authorList>
    </citation>
    <scope>NUCLEOTIDE SEQUENCE [LARGE SCALE GENOMIC DNA]</scope>
    <source>
        <strain evidence="2 3">WE8B-23</strain>
    </source>
</reference>
<dbReference type="OrthoDB" id="3256619at2"/>
<comment type="caution">
    <text evidence="2">The sequence shown here is derived from an EMBL/GenBank/DDBJ whole genome shotgun (WGS) entry which is preliminary data.</text>
</comment>